<accession>A0A433DM10</accession>
<feature type="non-terminal residue" evidence="1">
    <location>
        <position position="1"/>
    </location>
</feature>
<gene>
    <name evidence="1" type="ORF">BC936DRAFT_145197</name>
</gene>
<organism evidence="1 2">
    <name type="scientific">Jimgerdemannia flammicorona</name>
    <dbReference type="NCBI Taxonomy" id="994334"/>
    <lineage>
        <taxon>Eukaryota</taxon>
        <taxon>Fungi</taxon>
        <taxon>Fungi incertae sedis</taxon>
        <taxon>Mucoromycota</taxon>
        <taxon>Mucoromycotina</taxon>
        <taxon>Endogonomycetes</taxon>
        <taxon>Endogonales</taxon>
        <taxon>Endogonaceae</taxon>
        <taxon>Jimgerdemannia</taxon>
    </lineage>
</organism>
<evidence type="ECO:0000313" key="1">
    <source>
        <dbReference type="EMBL" id="RUP51847.1"/>
    </source>
</evidence>
<sequence>LSTELIAALRFPTYWERNSSDWGVVSDWDLFYIQKLPGASKRQSHDALGKELKSLIDNSPAASQAREKAIEMKILLKDSQQEQSTIFLWNMHAKNLAKLEVTNRVHGTLVNRDLNEESGDYEDLVAGSETRTDQDEEESADDIKVELNKKYMKLSNDRKWKLPSGKYVEDIIYEYGKNLPYESPVHSFIIDISKATIMNLVSEEDQDHITTHNVLPDPEIDDELMEYLLNYRKVQPQEMREVINAGIKISPYDAKKHFNYHYIHQVFSQLLPRYELRSNGFTMSHLEGWFTSNIWSVIVDACFVDVETVDLFGEGCSRASGQRKNSARESSETRMLLGRKCDGIVRELGSPEEFAVSEEGRNWTGEDGTKYLVDGGLKIPKIMRDMLHQKLRKDGVNVMRSRKTEIVGFLHSAQHLQVLAMDTPAGYMCRLRRYPSTKVPPTLAEVDDLIDMIHQVLIGKLRIARSLGSSCVQLTSNQELKERLKKKPIKLQARTITTSRTHSVLPKKIGLRSMV</sequence>
<dbReference type="Proteomes" id="UP000268093">
    <property type="component" value="Unassembled WGS sequence"/>
</dbReference>
<comment type="caution">
    <text evidence="1">The sequence shown here is derived from an EMBL/GenBank/DDBJ whole genome shotgun (WGS) entry which is preliminary data.</text>
</comment>
<name>A0A433DM10_9FUNG</name>
<dbReference type="EMBL" id="RBNI01000398">
    <property type="protein sequence ID" value="RUP51847.1"/>
    <property type="molecule type" value="Genomic_DNA"/>
</dbReference>
<reference evidence="1 2" key="1">
    <citation type="journal article" date="2018" name="New Phytol.">
        <title>Phylogenomics of Endogonaceae and evolution of mycorrhizas within Mucoromycota.</title>
        <authorList>
            <person name="Chang Y."/>
            <person name="Desiro A."/>
            <person name="Na H."/>
            <person name="Sandor L."/>
            <person name="Lipzen A."/>
            <person name="Clum A."/>
            <person name="Barry K."/>
            <person name="Grigoriev I.V."/>
            <person name="Martin F.M."/>
            <person name="Stajich J.E."/>
            <person name="Smith M.E."/>
            <person name="Bonito G."/>
            <person name="Spatafora J.W."/>
        </authorList>
    </citation>
    <scope>NUCLEOTIDE SEQUENCE [LARGE SCALE GENOMIC DNA]</scope>
    <source>
        <strain evidence="1 2">GMNB39</strain>
    </source>
</reference>
<dbReference type="OrthoDB" id="2440340at2759"/>
<proteinExistence type="predicted"/>
<evidence type="ECO:0000313" key="2">
    <source>
        <dbReference type="Proteomes" id="UP000268093"/>
    </source>
</evidence>
<keyword evidence="2" id="KW-1185">Reference proteome</keyword>
<protein>
    <submittedName>
        <fullName evidence="1">Uncharacterized protein</fullName>
    </submittedName>
</protein>
<dbReference type="AlphaFoldDB" id="A0A433DM10"/>